<dbReference type="AlphaFoldDB" id="A0A838B089"/>
<name>A0A838B089_9HYPH</name>
<organism evidence="2 3">
    <name type="scientific">Mesorhizobium neociceri</name>
    <dbReference type="NCBI Taxonomy" id="1307853"/>
    <lineage>
        <taxon>Bacteria</taxon>
        <taxon>Pseudomonadati</taxon>
        <taxon>Pseudomonadota</taxon>
        <taxon>Alphaproteobacteria</taxon>
        <taxon>Hyphomicrobiales</taxon>
        <taxon>Phyllobacteriaceae</taxon>
        <taxon>Mesorhizobium</taxon>
    </lineage>
</organism>
<accession>A0A838B089</accession>
<reference evidence="2 3" key="1">
    <citation type="submission" date="2020-07" db="EMBL/GenBank/DDBJ databases">
        <title>Definition of the novel symbiovar canariense within Mesorhizobium novociceri, a new species of genus Mesorhizobium nodulating Cicer canariense in the Caldera de Taburiente National Park (La Palma, Canary Islands).</title>
        <authorList>
            <person name="Leon-Barrios M."/>
            <person name="Perez-Yepez J."/>
            <person name="Flores-Felix J.D."/>
            <person name="Ramirez-Baena M.H."/>
            <person name="Pulido-Suarez L."/>
            <person name="Igual J.M."/>
            <person name="Velazquez E."/>
            <person name="Peix A."/>
        </authorList>
    </citation>
    <scope>NUCLEOTIDE SEQUENCE [LARGE SCALE GENOMIC DNA]</scope>
    <source>
        <strain evidence="2 3">CCANP35</strain>
    </source>
</reference>
<keyword evidence="1" id="KW-0472">Membrane</keyword>
<keyword evidence="1" id="KW-1133">Transmembrane helix</keyword>
<keyword evidence="1" id="KW-0812">Transmembrane</keyword>
<feature type="transmembrane region" description="Helical" evidence="1">
    <location>
        <begin position="63"/>
        <end position="82"/>
    </location>
</feature>
<sequence>MGAIRAALVDAVVAALPVALVYFSGWAYLTSYLGEFGIDATQIDISFTTVLVYAFVPLQSSKVLWMIVAVGASGFAAFLIELHSDDKAKTGQTWASGFVVLTMILLVCLLFVIKGAATAAGQEMAHDVWGGRKSQSVMTLSASKPEDDASVLYEVCRKGRRLRQIIGLPDQMFLMCRSAADPCNRGTLFAVSKDGRIVYTADKIREDIDVIKTVCTS</sequence>
<protein>
    <submittedName>
        <fullName evidence="2">Uncharacterized protein</fullName>
    </submittedName>
</protein>
<proteinExistence type="predicted"/>
<dbReference type="RefSeq" id="WP_181056944.1">
    <property type="nucleotide sequence ID" value="NZ_JACDTY010000003.1"/>
</dbReference>
<dbReference type="EMBL" id="JACDTY010000003">
    <property type="protein sequence ID" value="MBA1140248.1"/>
    <property type="molecule type" value="Genomic_DNA"/>
</dbReference>
<feature type="transmembrane region" description="Helical" evidence="1">
    <location>
        <begin position="94"/>
        <end position="113"/>
    </location>
</feature>
<keyword evidence="3" id="KW-1185">Reference proteome</keyword>
<dbReference type="Proteomes" id="UP000558284">
    <property type="component" value="Unassembled WGS sequence"/>
</dbReference>
<comment type="caution">
    <text evidence="2">The sequence shown here is derived from an EMBL/GenBank/DDBJ whole genome shotgun (WGS) entry which is preliminary data.</text>
</comment>
<evidence type="ECO:0000256" key="1">
    <source>
        <dbReference type="SAM" id="Phobius"/>
    </source>
</evidence>
<feature type="transmembrane region" description="Helical" evidence="1">
    <location>
        <begin position="7"/>
        <end position="28"/>
    </location>
</feature>
<evidence type="ECO:0000313" key="2">
    <source>
        <dbReference type="EMBL" id="MBA1140248.1"/>
    </source>
</evidence>
<evidence type="ECO:0000313" key="3">
    <source>
        <dbReference type="Proteomes" id="UP000558284"/>
    </source>
</evidence>
<gene>
    <name evidence="2" type="ORF">H0241_08245</name>
</gene>